<evidence type="ECO:0000313" key="2">
    <source>
        <dbReference type="Proteomes" id="UP000569092"/>
    </source>
</evidence>
<organism evidence="1 2">
    <name type="scientific">Tunturiibacter lichenicola</name>
    <dbReference type="NCBI Taxonomy" id="2051959"/>
    <lineage>
        <taxon>Bacteria</taxon>
        <taxon>Pseudomonadati</taxon>
        <taxon>Acidobacteriota</taxon>
        <taxon>Terriglobia</taxon>
        <taxon>Terriglobales</taxon>
        <taxon>Acidobacteriaceae</taxon>
        <taxon>Tunturiibacter</taxon>
    </lineage>
</organism>
<dbReference type="InterPro" id="IPR027961">
    <property type="entry name" value="DUF4442"/>
</dbReference>
<evidence type="ECO:0000313" key="1">
    <source>
        <dbReference type="EMBL" id="MBB5344618.1"/>
    </source>
</evidence>
<proteinExistence type="predicted"/>
<name>A0A7W8J8K1_9BACT</name>
<dbReference type="Proteomes" id="UP000569092">
    <property type="component" value="Unassembled WGS sequence"/>
</dbReference>
<comment type="caution">
    <text evidence="1">The sequence shown here is derived from an EMBL/GenBank/DDBJ whole genome shotgun (WGS) entry which is preliminary data.</text>
</comment>
<dbReference type="Gene3D" id="3.10.129.10">
    <property type="entry name" value="Hotdog Thioesterase"/>
    <property type="match status" value="1"/>
</dbReference>
<dbReference type="InterPro" id="IPR029069">
    <property type="entry name" value="HotDog_dom_sf"/>
</dbReference>
<dbReference type="Pfam" id="PF14539">
    <property type="entry name" value="DUF4442"/>
    <property type="match status" value="1"/>
</dbReference>
<gene>
    <name evidence="1" type="ORF">HDF10_002604</name>
</gene>
<dbReference type="SUPFAM" id="SSF54637">
    <property type="entry name" value="Thioesterase/thiol ester dehydrase-isomerase"/>
    <property type="match status" value="1"/>
</dbReference>
<protein>
    <submittedName>
        <fullName evidence="1">Acyl-coenzyme A thioesterase PaaI-like protein</fullName>
    </submittedName>
</protein>
<dbReference type="EMBL" id="JACHDZ010000004">
    <property type="protein sequence ID" value="MBB5344618.1"/>
    <property type="molecule type" value="Genomic_DNA"/>
</dbReference>
<reference evidence="1 2" key="1">
    <citation type="submission" date="2020-08" db="EMBL/GenBank/DDBJ databases">
        <title>Genomic Encyclopedia of Type Strains, Phase IV (KMG-V): Genome sequencing to study the core and pangenomes of soil and plant-associated prokaryotes.</title>
        <authorList>
            <person name="Whitman W."/>
        </authorList>
    </citation>
    <scope>NUCLEOTIDE SEQUENCE [LARGE SCALE GENOMIC DNA]</scope>
    <source>
        <strain evidence="1 2">M8US30</strain>
    </source>
</reference>
<sequence length="159" mass="18054">MSWWLRHIGWWPPLFGTGIKVTRLDKDLRAIDVEMPLRPWNRNYMGVQFGGSLFALTDPFYMIMLATNLGPEFVVWDKAASIRYKKPGLGRVRAEFRLTAERLAEVRALVAAEGRTDVRFLVEVKDDAGGVVAEVERVIYCATKKAHEEKKKMRGGGEG</sequence>
<dbReference type="AlphaFoldDB" id="A0A7W8J8K1"/>
<accession>A0A7W8J8K1</accession>